<keyword evidence="2" id="KW-1185">Reference proteome</keyword>
<organism evidence="1 2">
    <name type="scientific">Limnochorda pilosa</name>
    <dbReference type="NCBI Taxonomy" id="1555112"/>
    <lineage>
        <taxon>Bacteria</taxon>
        <taxon>Bacillati</taxon>
        <taxon>Bacillota</taxon>
        <taxon>Limnochordia</taxon>
        <taxon>Limnochordales</taxon>
        <taxon>Limnochordaceae</taxon>
        <taxon>Limnochorda</taxon>
    </lineage>
</organism>
<evidence type="ECO:0000313" key="2">
    <source>
        <dbReference type="Proteomes" id="UP000065807"/>
    </source>
</evidence>
<reference evidence="2" key="2">
    <citation type="journal article" date="2016" name="Int. J. Syst. Evol. Microbiol.">
        <title>Complete genome sequence and cell structure of Limnochorda pilosa, a Gram-negative spore-former within the phylum Firmicutes.</title>
        <authorList>
            <person name="Watanabe M."/>
            <person name="Kojima H."/>
            <person name="Fukui M."/>
        </authorList>
    </citation>
    <scope>NUCLEOTIDE SEQUENCE [LARGE SCALE GENOMIC DNA]</scope>
    <source>
        <strain evidence="2">HC45</strain>
    </source>
</reference>
<dbReference type="PATRIC" id="fig|1555112.3.peg.1595"/>
<dbReference type="AlphaFoldDB" id="A0A0K2SK62"/>
<protein>
    <submittedName>
        <fullName evidence="1">Integrase</fullName>
    </submittedName>
</protein>
<dbReference type="KEGG" id="lpil:LIP_1560"/>
<accession>A0A0K2SK62</accession>
<gene>
    <name evidence="1" type="ORF">LIP_1560</name>
</gene>
<proteinExistence type="predicted"/>
<dbReference type="STRING" id="1555112.LIP_1560"/>
<reference evidence="2" key="1">
    <citation type="submission" date="2015-07" db="EMBL/GenBank/DDBJ databases">
        <title>Complete genome sequence and phylogenetic analysis of Limnochorda pilosa.</title>
        <authorList>
            <person name="Watanabe M."/>
            <person name="Kojima H."/>
            <person name="Fukui M."/>
        </authorList>
    </citation>
    <scope>NUCLEOTIDE SEQUENCE [LARGE SCALE GENOMIC DNA]</scope>
    <source>
        <strain evidence="2">HC45</strain>
    </source>
</reference>
<evidence type="ECO:0000313" key="1">
    <source>
        <dbReference type="EMBL" id="BAS27407.1"/>
    </source>
</evidence>
<dbReference type="EMBL" id="AP014924">
    <property type="protein sequence ID" value="BAS27407.1"/>
    <property type="molecule type" value="Genomic_DNA"/>
</dbReference>
<name>A0A0K2SK62_LIMPI</name>
<sequence length="113" mass="13711">MPQAHRKYVRTTNLIERSFEEERRRTKVHRPEPDPAWMHRELKKGRNVTLRILWEEYKADHPDGLHYTQFCPFYRRWGKDLDMSTRQVHRAGEKMFVYSAGETVARWTSPPAR</sequence>
<dbReference type="Proteomes" id="UP000065807">
    <property type="component" value="Chromosome"/>
</dbReference>